<feature type="compositionally biased region" description="Basic and acidic residues" evidence="5">
    <location>
        <begin position="769"/>
        <end position="779"/>
    </location>
</feature>
<feature type="compositionally biased region" description="Basic and acidic residues" evidence="5">
    <location>
        <begin position="1057"/>
        <end position="1074"/>
    </location>
</feature>
<evidence type="ECO:0000313" key="8">
    <source>
        <dbReference type="Proteomes" id="UP000253664"/>
    </source>
</evidence>
<evidence type="ECO:0000256" key="6">
    <source>
        <dbReference type="SAM" id="Phobius"/>
    </source>
</evidence>
<dbReference type="EMBL" id="LKCN02000019">
    <property type="protein sequence ID" value="RCI08543.1"/>
    <property type="molecule type" value="Genomic_DNA"/>
</dbReference>
<evidence type="ECO:0000256" key="4">
    <source>
        <dbReference type="ARBA" id="ARBA00023136"/>
    </source>
</evidence>
<protein>
    <submittedName>
        <fullName evidence="7">Uncharacterized protein</fullName>
    </submittedName>
</protein>
<evidence type="ECO:0000256" key="5">
    <source>
        <dbReference type="SAM" id="MobiDB-lite"/>
    </source>
</evidence>
<feature type="compositionally biased region" description="Low complexity" evidence="5">
    <location>
        <begin position="1006"/>
        <end position="1019"/>
    </location>
</feature>
<feature type="compositionally biased region" description="Basic and acidic residues" evidence="5">
    <location>
        <begin position="592"/>
        <end position="619"/>
    </location>
</feature>
<dbReference type="AlphaFoldDB" id="A0A367L284"/>
<dbReference type="GO" id="GO:0012505">
    <property type="term" value="C:endomembrane system"/>
    <property type="evidence" value="ECO:0007669"/>
    <property type="project" value="UniProtKB-SubCell"/>
</dbReference>
<comment type="caution">
    <text evidence="7">The sequence shown here is derived from an EMBL/GenBank/DDBJ whole genome shotgun (WGS) entry which is preliminary data.</text>
</comment>
<comment type="subcellular location">
    <subcellularLocation>
        <location evidence="1">Endomembrane system</location>
        <topology evidence="1">Multi-pass membrane protein</topology>
    </subcellularLocation>
</comment>
<dbReference type="InterPro" id="IPR018819">
    <property type="entry name" value="Nur1/Mug154"/>
</dbReference>
<dbReference type="Pfam" id="PF10332">
    <property type="entry name" value="DUF2418"/>
    <property type="match status" value="1"/>
</dbReference>
<dbReference type="GO" id="GO:0007096">
    <property type="term" value="P:regulation of exit from mitosis"/>
    <property type="evidence" value="ECO:0007669"/>
    <property type="project" value="TreeGrafter"/>
</dbReference>
<dbReference type="PANTHER" id="PTHR28293">
    <property type="entry name" value="NUCLEAR RIM PROTEIN 1"/>
    <property type="match status" value="1"/>
</dbReference>
<evidence type="ECO:0000256" key="3">
    <source>
        <dbReference type="ARBA" id="ARBA00022989"/>
    </source>
</evidence>
<sequence length="1211" mass="133054">MPRLVRRRPLRERVLAMLNPMDLLLWLSEEMETRDWDSQLVGTQLGLGLNFSLLLARANSASTTPMFNDDLFGDTGGSRWLYLMVWPLVWALGALSLTNAVYAFYRTRKYRLFQASVDTQPATPSARRVKVHSSPASSSPLRFLADMVTPQSAESRAHPNNDTDVWELAVWDPLTLSMRLLCFFSPGHVLVYWLFLPLAPLDPRPSMTVFNSLVMQVVLSVQMLMLCARFTRQAKDNNIIQKEVMREYDAKFVHPRLYPVVRDVGTQVSEDEPAETPGSVQLGTPTTLLRRGFKTHGNPHVDSPDSPLVGGLMRPQMFTPPPASRRAEASPSSVGFRGPAVRSTLPSAPSPHVEAGPLPGGGFNFGGMFGVYTHSKSPLKKTISQSDLASQPLPKTSREMAAYEQLGRGPSRSPAKQSKDSRTASGQAASQPLSNTGSDWDGAVSIDGHSQGAGQGRRAGAPEGHIAFAEHCSPVSACTGVRKKLVATNDLFLVAGRVHPAANERDRKPSIATADVPRTKAAVVPAGGVEAKQPDNKIRRHITSSCRRSSQGHGPDQILRWNMAQDLPKGAQPETARPRVAAGPSSRHQAVTRKESHRVSRPEPVVEKRHVQTMEERREARRQRRTLKESGDYLGVQGINPATGQLDIMTPTDSDGSSEKQQKLNVLRAALRDARQSYRDVKAQSEREARRILDSEARKLRRLEKEKQKLQKLSQRVRWQRQTKQWSSAQEPELSPIVGSRRGSSAQAGRLSRHQHPDVMSRVAVDLGRQPRDHYDTPDSTRTVVRTPQRQSLATPSAWELFANGITFDNSEPAAESFLGSGAELGRVDTGETMMNSSTIIPGPRQRNNETKQGQSLRPAARSTLRRLMTPLENLKAAKRNEAQLSAGVVQPRCQQRGPAAEAERPAVVQPVGLTTGQLHPLSSAQLGPQTMLDDEWMERALKDLADTGDRYTKEPASTRITTTTGFDQVISMSIQAEGGEAARRQQSSILCNLSESRFLDDNDDSSSSTTMKTTQNTSPSSTPAPSGEVTDTTSVVTEQRHSTSLKSTSSQQTMMHGDDHGSGDGRDGSHEANRQTVTHQQQPGQTTTGQQLAAASKKTTEAPTRWQASDERSALDMELCLLTARMPGTFPAETEGGRESEDGKSWRWLKKTIARAATSLPQLYWTTVTPVIDWRSDYWARAERNEMTLLDGVALVLAMPAALMAMVGLA</sequence>
<feature type="compositionally biased region" description="Polar residues" evidence="5">
    <location>
        <begin position="1020"/>
        <end position="1038"/>
    </location>
</feature>
<feature type="compositionally biased region" description="Polar residues" evidence="5">
    <location>
        <begin position="780"/>
        <end position="791"/>
    </location>
</feature>
<feature type="compositionally biased region" description="Polar residues" evidence="5">
    <location>
        <begin position="720"/>
        <end position="730"/>
    </location>
</feature>
<evidence type="ECO:0000256" key="1">
    <source>
        <dbReference type="ARBA" id="ARBA00004127"/>
    </source>
</evidence>
<feature type="region of interest" description="Disordered" evidence="5">
    <location>
        <begin position="838"/>
        <end position="859"/>
    </location>
</feature>
<name>A0A367L284_9HYPO</name>
<keyword evidence="3 6" id="KW-1133">Transmembrane helix</keyword>
<feature type="region of interest" description="Disordered" evidence="5">
    <location>
        <begin position="711"/>
        <end position="791"/>
    </location>
</feature>
<feature type="transmembrane region" description="Helical" evidence="6">
    <location>
        <begin position="80"/>
        <end position="105"/>
    </location>
</feature>
<dbReference type="GO" id="GO:0043007">
    <property type="term" value="P:maintenance of rDNA"/>
    <property type="evidence" value="ECO:0007669"/>
    <property type="project" value="TreeGrafter"/>
</dbReference>
<keyword evidence="8" id="KW-1185">Reference proteome</keyword>
<dbReference type="OrthoDB" id="3363151at2759"/>
<accession>A0A367L284</accession>
<feature type="compositionally biased region" description="Low complexity" evidence="5">
    <location>
        <begin position="1076"/>
        <end position="1092"/>
    </location>
</feature>
<feature type="transmembrane region" description="Helical" evidence="6">
    <location>
        <begin position="176"/>
        <end position="195"/>
    </location>
</feature>
<organism evidence="7 8">
    <name type="scientific">Ophiocordyceps polyrhachis-furcata BCC 54312</name>
    <dbReference type="NCBI Taxonomy" id="1330021"/>
    <lineage>
        <taxon>Eukaryota</taxon>
        <taxon>Fungi</taxon>
        <taxon>Dikarya</taxon>
        <taxon>Ascomycota</taxon>
        <taxon>Pezizomycotina</taxon>
        <taxon>Sordariomycetes</taxon>
        <taxon>Hypocreomycetidae</taxon>
        <taxon>Hypocreales</taxon>
        <taxon>Ophiocordycipitaceae</taxon>
        <taxon>Ophiocordyceps</taxon>
    </lineage>
</organism>
<evidence type="ECO:0000313" key="7">
    <source>
        <dbReference type="EMBL" id="RCI08543.1"/>
    </source>
</evidence>
<feature type="region of interest" description="Disordered" evidence="5">
    <location>
        <begin position="995"/>
        <end position="1110"/>
    </location>
</feature>
<feature type="region of interest" description="Disordered" evidence="5">
    <location>
        <begin position="569"/>
        <end position="646"/>
    </location>
</feature>
<evidence type="ECO:0000256" key="2">
    <source>
        <dbReference type="ARBA" id="ARBA00022692"/>
    </source>
</evidence>
<dbReference type="STRING" id="1330021.A0A367L284"/>
<proteinExistence type="predicted"/>
<feature type="region of interest" description="Disordered" evidence="5">
    <location>
        <begin position="404"/>
        <end position="461"/>
    </location>
</feature>
<dbReference type="PANTHER" id="PTHR28293:SF1">
    <property type="entry name" value="NUCLEAR RIM PROTEIN 1"/>
    <property type="match status" value="1"/>
</dbReference>
<feature type="compositionally biased region" description="Low complexity" evidence="5">
    <location>
        <begin position="1043"/>
        <end position="1054"/>
    </location>
</feature>
<gene>
    <name evidence="7" type="ORF">L249_8922</name>
</gene>
<dbReference type="Proteomes" id="UP000253664">
    <property type="component" value="Unassembled WGS sequence"/>
</dbReference>
<feature type="region of interest" description="Disordered" evidence="5">
    <location>
        <begin position="294"/>
        <end position="356"/>
    </location>
</feature>
<keyword evidence="4 6" id="KW-0472">Membrane</keyword>
<keyword evidence="2 6" id="KW-0812">Transmembrane</keyword>
<reference evidence="7 8" key="1">
    <citation type="journal article" date="2015" name="BMC Genomics">
        <title>Insights from the genome of Ophiocordyceps polyrhachis-furcata to pathogenicity and host specificity in insect fungi.</title>
        <authorList>
            <person name="Wichadakul D."/>
            <person name="Kobmoo N."/>
            <person name="Ingsriswang S."/>
            <person name="Tangphatsornruang S."/>
            <person name="Chantasingh D."/>
            <person name="Luangsa-ard J.J."/>
            <person name="Eurwilaichitr L."/>
        </authorList>
    </citation>
    <scope>NUCLEOTIDE SEQUENCE [LARGE SCALE GENOMIC DNA]</scope>
    <source>
        <strain evidence="7 8">BCC 54312</strain>
    </source>
</reference>
<feature type="compositionally biased region" description="Polar residues" evidence="5">
    <location>
        <begin position="423"/>
        <end position="438"/>
    </location>
</feature>